<keyword evidence="3" id="KW-1185">Reference proteome</keyword>
<dbReference type="EMBL" id="RIBY02000446">
    <property type="protein sequence ID" value="KAH9842153.1"/>
    <property type="molecule type" value="Genomic_DNA"/>
</dbReference>
<accession>A0A9W7W5W8</accession>
<protein>
    <submittedName>
        <fullName evidence="2">ACT domain</fullName>
    </submittedName>
</protein>
<dbReference type="Proteomes" id="UP001138500">
    <property type="component" value="Unassembled WGS sequence"/>
</dbReference>
<evidence type="ECO:0000259" key="1">
    <source>
        <dbReference type="Pfam" id="PF13840"/>
    </source>
</evidence>
<evidence type="ECO:0000313" key="2">
    <source>
        <dbReference type="EMBL" id="KAH9842153.1"/>
    </source>
</evidence>
<reference evidence="2 3" key="1">
    <citation type="journal article" date="2018" name="IMA Fungus">
        <title>IMA Genome-F 10: Nine draft genome sequences of Claviceps purpurea s.lat., including C. arundinis, C. humidiphila, and C. cf. spartinae, pseudomolecules for the pitch canker pathogen Fusarium circinatum, draft genome of Davidsoniella eucalypti, Grosmannia galeiformis, Quambalaria eucalypti, and Teratosphaeria destructans.</title>
        <authorList>
            <person name="Wingfield B.D."/>
            <person name="Liu M."/>
            <person name="Nguyen H.D."/>
            <person name="Lane F.A."/>
            <person name="Morgan S.W."/>
            <person name="De Vos L."/>
            <person name="Wilken P.M."/>
            <person name="Duong T.A."/>
            <person name="Aylward J."/>
            <person name="Coetzee M.P."/>
            <person name="Dadej K."/>
            <person name="De Beer Z.W."/>
            <person name="Findlay W."/>
            <person name="Havenga M."/>
            <person name="Kolarik M."/>
            <person name="Menzies J.G."/>
            <person name="Naidoo K."/>
            <person name="Pochopski O."/>
            <person name="Shoukouhi P."/>
            <person name="Santana Q.C."/>
            <person name="Seifert K.A."/>
            <person name="Soal N."/>
            <person name="Steenkamp E.T."/>
            <person name="Tatham C.T."/>
            <person name="van der Nest M.A."/>
            <person name="Wingfield M.J."/>
        </authorList>
    </citation>
    <scope>NUCLEOTIDE SEQUENCE [LARGE SCALE GENOMIC DNA]</scope>
    <source>
        <strain evidence="2">CMW44962</strain>
    </source>
</reference>
<dbReference type="InterPro" id="IPR027795">
    <property type="entry name" value="CASTOR_ACT_dom"/>
</dbReference>
<dbReference type="PANTHER" id="PTHR31131">
    <property type="entry name" value="CHROMOSOME 1, WHOLE GENOME SHOTGUN SEQUENCE"/>
    <property type="match status" value="1"/>
</dbReference>
<dbReference type="GO" id="GO:0006520">
    <property type="term" value="P:amino acid metabolic process"/>
    <property type="evidence" value="ECO:0007669"/>
    <property type="project" value="UniProtKB-ARBA"/>
</dbReference>
<dbReference type="Gene3D" id="3.30.2130.10">
    <property type="entry name" value="VC0802-like"/>
    <property type="match status" value="1"/>
</dbReference>
<evidence type="ECO:0000313" key="3">
    <source>
        <dbReference type="Proteomes" id="UP001138500"/>
    </source>
</evidence>
<dbReference type="Pfam" id="PF13840">
    <property type="entry name" value="ACT_7"/>
    <property type="match status" value="1"/>
</dbReference>
<dbReference type="PANTHER" id="PTHR31131:SF6">
    <property type="entry name" value="CASTOR ACT DOMAIN-CONTAINING PROTEIN"/>
    <property type="match status" value="1"/>
</dbReference>
<dbReference type="AlphaFoldDB" id="A0A9W7W5W8"/>
<gene>
    <name evidence="2" type="ORF">Tdes44962_MAKER01531</name>
</gene>
<proteinExistence type="predicted"/>
<dbReference type="OrthoDB" id="58529at2759"/>
<dbReference type="InterPro" id="IPR045865">
    <property type="entry name" value="ACT-like_dom_sf"/>
</dbReference>
<comment type="caution">
    <text evidence="2">The sequence shown here is derived from an EMBL/GenBank/DDBJ whole genome shotgun (WGS) entry which is preliminary data.</text>
</comment>
<dbReference type="GO" id="GO:0046394">
    <property type="term" value="P:carboxylic acid biosynthetic process"/>
    <property type="evidence" value="ECO:0007669"/>
    <property type="project" value="UniProtKB-ARBA"/>
</dbReference>
<organism evidence="2 3">
    <name type="scientific">Teratosphaeria destructans</name>
    <dbReference type="NCBI Taxonomy" id="418781"/>
    <lineage>
        <taxon>Eukaryota</taxon>
        <taxon>Fungi</taxon>
        <taxon>Dikarya</taxon>
        <taxon>Ascomycota</taxon>
        <taxon>Pezizomycotina</taxon>
        <taxon>Dothideomycetes</taxon>
        <taxon>Dothideomycetidae</taxon>
        <taxon>Mycosphaerellales</taxon>
        <taxon>Teratosphaeriaceae</taxon>
        <taxon>Teratosphaeria</taxon>
    </lineage>
</organism>
<feature type="domain" description="CASTOR ACT" evidence="1">
    <location>
        <begin position="127"/>
        <end position="187"/>
    </location>
</feature>
<reference evidence="2 3" key="2">
    <citation type="journal article" date="2021" name="Curr. Genet.">
        <title>Genetic response to nitrogen starvation in the aggressive Eucalyptus foliar pathogen Teratosphaeria destructans.</title>
        <authorList>
            <person name="Havenga M."/>
            <person name="Wingfield B.D."/>
            <person name="Wingfield M.J."/>
            <person name="Dreyer L.L."/>
            <person name="Roets F."/>
            <person name="Aylward J."/>
        </authorList>
    </citation>
    <scope>NUCLEOTIDE SEQUENCE [LARGE SCALE GENOMIC DNA]</scope>
    <source>
        <strain evidence="2">CMW44962</strain>
    </source>
</reference>
<sequence length="406" mass="44749">MDSGFTDSTTVLNAQIGFLVSRMRICCATSRLTNVQDTNVALIHIPLPAYPVFVHAVSQLLLRNTRIDRDGHGHRPDRPWKFWHPFVNVSLTNNECSVVCPRHEADAFFQPLLDVLDATLRDAVSISREDYSVIMIGGEGLEAGQRVLDLTTPLAMAGISIYFITSYWSDFILVPLKARPRVIHALEARGFVFEADDNGQNGHMTNPASPILQPHQRNSSVASFEWSPIATTPPPGSPSGLQVKTFQKLKAHNVLPHVDRAIELVTCAGIKETTTSSSANNFTEGKLQLGLIKCLTSCPPPKFLSLTLTDFESASLTLEKRLLPLFYHDGEDLLLGKDGPEQVPITFDLAALPTESTGIVCGVASKLIDGMKGRIGSQVFNMSYLSTARAGMRSCTRMSWTMRWRR</sequence>
<name>A0A9W7W5W8_9PEZI</name>
<dbReference type="InterPro" id="IPR051719">
    <property type="entry name" value="CASTOR_mTORC1"/>
</dbReference>
<dbReference type="SUPFAM" id="SSF55021">
    <property type="entry name" value="ACT-like"/>
    <property type="match status" value="1"/>
</dbReference>